<dbReference type="EMBL" id="VXBN01005245">
    <property type="protein sequence ID" value="NWR02693.1"/>
    <property type="molecule type" value="Genomic_DNA"/>
</dbReference>
<evidence type="ECO:0000256" key="10">
    <source>
        <dbReference type="ARBA" id="ARBA00023242"/>
    </source>
</evidence>
<dbReference type="SMART" id="SM00355">
    <property type="entry name" value="ZnF_C2H2"/>
    <property type="match status" value="8"/>
</dbReference>
<dbReference type="Pfam" id="PF00096">
    <property type="entry name" value="zf-C2H2"/>
    <property type="match status" value="5"/>
</dbReference>
<keyword evidence="3" id="KW-0677">Repeat</keyword>
<evidence type="ECO:0000313" key="16">
    <source>
        <dbReference type="Proteomes" id="UP000580691"/>
    </source>
</evidence>
<keyword evidence="6" id="KW-0805">Transcription regulation</keyword>
<gene>
    <name evidence="15" type="primary">Prdm15_0</name>
    <name evidence="15" type="ORF">SINWEB_R04484</name>
</gene>
<comment type="subcellular location">
    <subcellularLocation>
        <location evidence="1">Nucleus</location>
    </subcellularLocation>
</comment>
<evidence type="ECO:0000313" key="15">
    <source>
        <dbReference type="EMBL" id="NWR02693.1"/>
    </source>
</evidence>
<feature type="domain" description="C2H2-type" evidence="13">
    <location>
        <begin position="371"/>
        <end position="393"/>
    </location>
</feature>
<dbReference type="GO" id="GO:0010468">
    <property type="term" value="P:regulation of gene expression"/>
    <property type="evidence" value="ECO:0007669"/>
    <property type="project" value="TreeGrafter"/>
</dbReference>
<dbReference type="PANTHER" id="PTHR16515">
    <property type="entry name" value="PR DOMAIN ZINC FINGER PROTEIN"/>
    <property type="match status" value="1"/>
</dbReference>
<dbReference type="PROSITE" id="PS00028">
    <property type="entry name" value="ZINC_FINGER_C2H2_1"/>
    <property type="match status" value="7"/>
</dbReference>
<feature type="domain" description="C2H2-type" evidence="13">
    <location>
        <begin position="459"/>
        <end position="486"/>
    </location>
</feature>
<feature type="domain" description="C2H2-type" evidence="13">
    <location>
        <begin position="196"/>
        <end position="223"/>
    </location>
</feature>
<evidence type="ECO:0000256" key="4">
    <source>
        <dbReference type="ARBA" id="ARBA00022771"/>
    </source>
</evidence>
<name>A0A7K4TZG7_9SYLV</name>
<comment type="caution">
    <text evidence="15">The sequence shown here is derived from an EMBL/GenBank/DDBJ whole genome shotgun (WGS) entry which is preliminary data.</text>
</comment>
<dbReference type="Gene3D" id="2.170.270.10">
    <property type="entry name" value="SET domain"/>
    <property type="match status" value="1"/>
</dbReference>
<proteinExistence type="predicted"/>
<evidence type="ECO:0000256" key="3">
    <source>
        <dbReference type="ARBA" id="ARBA00022737"/>
    </source>
</evidence>
<feature type="domain" description="C2H2-type" evidence="13">
    <location>
        <begin position="486"/>
        <end position="508"/>
    </location>
</feature>
<dbReference type="FunFam" id="3.30.160.60:FF:005266">
    <property type="match status" value="1"/>
</dbReference>
<feature type="compositionally biased region" description="Basic residues" evidence="12">
    <location>
        <begin position="262"/>
        <end position="272"/>
    </location>
</feature>
<evidence type="ECO:0000256" key="5">
    <source>
        <dbReference type="ARBA" id="ARBA00022833"/>
    </source>
</evidence>
<evidence type="ECO:0000256" key="7">
    <source>
        <dbReference type="ARBA" id="ARBA00023125"/>
    </source>
</evidence>
<evidence type="ECO:0000256" key="11">
    <source>
        <dbReference type="PROSITE-ProRule" id="PRU00042"/>
    </source>
</evidence>
<feature type="domain" description="C2H2-type" evidence="13">
    <location>
        <begin position="535"/>
        <end position="562"/>
    </location>
</feature>
<evidence type="ECO:0000256" key="9">
    <source>
        <dbReference type="ARBA" id="ARBA00023163"/>
    </source>
</evidence>
<feature type="region of interest" description="Disordered" evidence="12">
    <location>
        <begin position="220"/>
        <end position="276"/>
    </location>
</feature>
<feature type="domain" description="C2H2-type" evidence="13">
    <location>
        <begin position="432"/>
        <end position="450"/>
    </location>
</feature>
<dbReference type="InterPro" id="IPR044409">
    <property type="entry name" value="PRDM15_PR-SET"/>
</dbReference>
<dbReference type="InterPro" id="IPR001214">
    <property type="entry name" value="SET_dom"/>
</dbReference>
<feature type="domain" description="C2H2-type" evidence="13">
    <location>
        <begin position="398"/>
        <end position="426"/>
    </location>
</feature>
<dbReference type="GO" id="GO:0003677">
    <property type="term" value="F:DNA binding"/>
    <property type="evidence" value="ECO:0007669"/>
    <property type="project" value="UniProtKB-KW"/>
</dbReference>
<keyword evidence="4 11" id="KW-0863">Zinc-finger</keyword>
<dbReference type="InterPro" id="IPR013087">
    <property type="entry name" value="Znf_C2H2_type"/>
</dbReference>
<dbReference type="CDD" id="cd19199">
    <property type="entry name" value="PR-SET_PRDM15"/>
    <property type="match status" value="1"/>
</dbReference>
<dbReference type="Pfam" id="PF13894">
    <property type="entry name" value="zf-C2H2_4"/>
    <property type="match status" value="1"/>
</dbReference>
<feature type="domain" description="SET" evidence="14">
    <location>
        <begin position="49"/>
        <end position="159"/>
    </location>
</feature>
<dbReference type="Gene3D" id="3.30.160.60">
    <property type="entry name" value="Classic Zinc Finger"/>
    <property type="match status" value="6"/>
</dbReference>
<keyword evidence="5" id="KW-0862">Zinc</keyword>
<evidence type="ECO:0000259" key="13">
    <source>
        <dbReference type="PROSITE" id="PS50157"/>
    </source>
</evidence>
<evidence type="ECO:0000256" key="1">
    <source>
        <dbReference type="ARBA" id="ARBA00004123"/>
    </source>
</evidence>
<evidence type="ECO:0000256" key="8">
    <source>
        <dbReference type="ARBA" id="ARBA00023159"/>
    </source>
</evidence>
<dbReference type="Proteomes" id="UP000580691">
    <property type="component" value="Unassembled WGS sequence"/>
</dbReference>
<accession>A0A7K4TZG7</accession>
<dbReference type="GO" id="GO:0008270">
    <property type="term" value="F:zinc ion binding"/>
    <property type="evidence" value="ECO:0007669"/>
    <property type="project" value="UniProtKB-KW"/>
</dbReference>
<feature type="non-terminal residue" evidence="15">
    <location>
        <position position="1"/>
    </location>
</feature>
<keyword evidence="9" id="KW-0804">Transcription</keyword>
<evidence type="ECO:0000256" key="6">
    <source>
        <dbReference type="ARBA" id="ARBA00023015"/>
    </source>
</evidence>
<keyword evidence="16" id="KW-1185">Reference proteome</keyword>
<keyword evidence="7" id="KW-0238">DNA-binding</keyword>
<dbReference type="OrthoDB" id="9208854at2759"/>
<dbReference type="PROSITE" id="PS50157">
    <property type="entry name" value="ZINC_FINGER_C2H2_2"/>
    <property type="match status" value="8"/>
</dbReference>
<dbReference type="SUPFAM" id="SSF57667">
    <property type="entry name" value="beta-beta-alpha zinc fingers"/>
    <property type="match status" value="3"/>
</dbReference>
<protein>
    <submittedName>
        <fullName evidence="15">PRD15 protein</fullName>
    </submittedName>
</protein>
<evidence type="ECO:0000259" key="14">
    <source>
        <dbReference type="PROSITE" id="PS50280"/>
    </source>
</evidence>
<keyword evidence="10" id="KW-0539">Nucleus</keyword>
<feature type="domain" description="C2H2-type" evidence="13">
    <location>
        <begin position="562"/>
        <end position="586"/>
    </location>
</feature>
<organism evidence="15 16">
    <name type="scientific">Sinosuthora webbiana</name>
    <dbReference type="NCBI Taxonomy" id="337173"/>
    <lineage>
        <taxon>Eukaryota</taxon>
        <taxon>Metazoa</taxon>
        <taxon>Chordata</taxon>
        <taxon>Craniata</taxon>
        <taxon>Vertebrata</taxon>
        <taxon>Euteleostomi</taxon>
        <taxon>Archelosauria</taxon>
        <taxon>Archosauria</taxon>
        <taxon>Dinosauria</taxon>
        <taxon>Saurischia</taxon>
        <taxon>Theropoda</taxon>
        <taxon>Coelurosauria</taxon>
        <taxon>Aves</taxon>
        <taxon>Neognathae</taxon>
        <taxon>Neoaves</taxon>
        <taxon>Telluraves</taxon>
        <taxon>Australaves</taxon>
        <taxon>Passeriformes</taxon>
        <taxon>Sylvioidea</taxon>
        <taxon>Sylviidae</taxon>
        <taxon>Sinosuthora</taxon>
    </lineage>
</organism>
<dbReference type="InterPro" id="IPR036236">
    <property type="entry name" value="Znf_C2H2_sf"/>
</dbReference>
<feature type="non-terminal residue" evidence="15">
    <location>
        <position position="586"/>
    </location>
</feature>
<dbReference type="Pfam" id="PF21549">
    <property type="entry name" value="PRDM2_PR"/>
    <property type="match status" value="1"/>
</dbReference>
<sequence>MAEDGNEEIMFIWCEDCGQYHDSECPEMGPVVTVKDSFVLSRARSSLPSNLEIRQLEDGTEGVFALTQLVKRTQFGPFESKRVLKLEKESVFPLKVFQKEGPLVYFDTTNEDDCNWMMMVRPATEHEHQNLTAFQQDNDIYFTTCQDIPPGAELRVWYAAFYAKKMEKPVLKQVTSGANVNTPEGSGTAEAKPSQWTCKVCSSAFQEPQLLTEHLLSHLEQAKGAPPSSQNDAEKAEKVAEAVPADQPVASDAASASTDSRRKARRGRKAKTAKAETPLVIDEEKDSAVERVADAVTEVPPEEVALPPAPEERIMDLVLGKMPSTTNSISSVTKFAHHQNTMSLKRSLILSSRHGIRRKLIKQLGEHKRVYQCSICSKIFQNSSNLSRHIRSHGDKLFKCEECAKLFSRKESLKQHVSYKHSRNEVDSEYRYKCTTCEKAFRIESALEFHNCRTDDKTFQCEMCFRFFSTNSNLSKHKKKHGDKKFACEICNKMFYRKDVMLDHQRRHLEGVRRVKREDFEHSTENMVRYKKEPSGCPVCGKVFSCRSNMNKHLLTHGDKKYTCEICGRKFFRVDVLRDHIHVHFK</sequence>
<dbReference type="InterPro" id="IPR050331">
    <property type="entry name" value="Zinc_finger"/>
</dbReference>
<evidence type="ECO:0000256" key="2">
    <source>
        <dbReference type="ARBA" id="ARBA00022723"/>
    </source>
</evidence>
<dbReference type="PANTHER" id="PTHR16515:SF34">
    <property type="entry name" value="PR DOMAIN ZINC FINGER PROTEIN 15"/>
    <property type="match status" value="1"/>
</dbReference>
<dbReference type="AlphaFoldDB" id="A0A7K4TZG7"/>
<reference evidence="15 16" key="1">
    <citation type="submission" date="2019-09" db="EMBL/GenBank/DDBJ databases">
        <title>Bird 10,000 Genomes (B10K) Project - Family phase.</title>
        <authorList>
            <person name="Zhang G."/>
        </authorList>
    </citation>
    <scope>NUCLEOTIDE SEQUENCE [LARGE SCALE GENOMIC DNA]</scope>
    <source>
        <strain evidence="15">B10K-DU-002-08</strain>
        <tissue evidence="15">Muscle</tissue>
    </source>
</reference>
<evidence type="ECO:0000256" key="12">
    <source>
        <dbReference type="SAM" id="MobiDB-lite"/>
    </source>
</evidence>
<dbReference type="GO" id="GO:0005634">
    <property type="term" value="C:nucleus"/>
    <property type="evidence" value="ECO:0007669"/>
    <property type="project" value="UniProtKB-SubCell"/>
</dbReference>
<keyword evidence="8" id="KW-0010">Activator</keyword>
<dbReference type="InterPro" id="IPR046341">
    <property type="entry name" value="SET_dom_sf"/>
</dbReference>
<keyword evidence="2" id="KW-0479">Metal-binding</keyword>
<dbReference type="FunFam" id="2.170.270.10:FF:000007">
    <property type="entry name" value="PR domain zinc finger protein 10"/>
    <property type="match status" value="1"/>
</dbReference>
<dbReference type="PROSITE" id="PS50280">
    <property type="entry name" value="SET"/>
    <property type="match status" value="1"/>
</dbReference>